<feature type="compositionally biased region" description="Basic residues" evidence="1">
    <location>
        <begin position="652"/>
        <end position="665"/>
    </location>
</feature>
<comment type="caution">
    <text evidence="2">The sequence shown here is derived from an EMBL/GenBank/DDBJ whole genome shotgun (WGS) entry which is preliminary data.</text>
</comment>
<evidence type="ECO:0000313" key="2">
    <source>
        <dbReference type="EMBL" id="GLI70642.1"/>
    </source>
</evidence>
<gene>
    <name evidence="2" type="ORF">VaNZ11_015574</name>
</gene>
<feature type="compositionally biased region" description="Basic and acidic residues" evidence="1">
    <location>
        <begin position="900"/>
        <end position="912"/>
    </location>
</feature>
<feature type="compositionally biased region" description="Polar residues" evidence="1">
    <location>
        <begin position="1853"/>
        <end position="1862"/>
    </location>
</feature>
<feature type="compositionally biased region" description="Basic and acidic residues" evidence="1">
    <location>
        <begin position="106"/>
        <end position="121"/>
    </location>
</feature>
<feature type="region of interest" description="Disordered" evidence="1">
    <location>
        <begin position="2105"/>
        <end position="2140"/>
    </location>
</feature>
<dbReference type="Proteomes" id="UP001165090">
    <property type="component" value="Unassembled WGS sequence"/>
</dbReference>
<feature type="region of interest" description="Disordered" evidence="1">
    <location>
        <begin position="1901"/>
        <end position="1976"/>
    </location>
</feature>
<accession>A0ABQ5SML3</accession>
<evidence type="ECO:0008006" key="4">
    <source>
        <dbReference type="Google" id="ProtNLM"/>
    </source>
</evidence>
<feature type="region of interest" description="Disordered" evidence="1">
    <location>
        <begin position="874"/>
        <end position="965"/>
    </location>
</feature>
<keyword evidence="3" id="KW-1185">Reference proteome</keyword>
<dbReference type="EMBL" id="BSDZ01000094">
    <property type="protein sequence ID" value="GLI70642.1"/>
    <property type="molecule type" value="Genomic_DNA"/>
</dbReference>
<feature type="region of interest" description="Disordered" evidence="1">
    <location>
        <begin position="447"/>
        <end position="541"/>
    </location>
</feature>
<feature type="region of interest" description="Disordered" evidence="1">
    <location>
        <begin position="58"/>
        <end position="181"/>
    </location>
</feature>
<feature type="compositionally biased region" description="Polar residues" evidence="1">
    <location>
        <begin position="134"/>
        <end position="158"/>
    </location>
</feature>
<sequence>MQKTLDASVFSIPSCGITVPAYQSLLSGAFLRQGPAGRATSPSAQELVQSSGAQHMFAGLRPRPRPAPPNSGQAPSWLPPGASLSRASAAHRAHRAASAPYQRQRRSAEPRNDKSPSERTLHSRPKQSPHRWQMPQSVSTGTTNTAWGVSSHPAQQMLESPPSQPLRAGPRSPWPQSTCSHPQHVAVLSSIPDVQQRASGSSDTPDQRPALATITNTTSNVLAASALAASKGPRSSGPASFDSSKPLEQLTYKAALETSKLSRADHLLPPDGQSKPAVPGQHQWQQEQHPHRKHEFCAPAGVASQQRHQKLRSRTESAMRQQQQQQQCPDGGPLHLAPWLLTDSYDSPATRAPLAIARRPSVAASASRSPCIANSRPSPVDALLASLEGLQGANHFVAEHHPKYVKSPDVRLVPEQAVSPGSGGLQTPAAVEAGAVQTRLKPVHLNRPLAVRVGGPQTSRDASPGTYRQSHNDQQQRRHQASPSAVRATNRDANGGASLRLKTVAAPCSSPLKQDARGSGKGASERRIVQSSPESTGDSGMLTSARGFYTSSSVFPSSWLRPVLLHGNSTARSSERALAPVLSPRWLDPANDSPLAAALGNAAVANHLRLRASCHEAALAAPMGNAMKLPSPFNDPYSPMQKQSQSPPGPGQRHHHDLHQRHHCQGQHQPLQRDRSCDLQCSSPEPWAYLFSAATRSPRPQLQPVRAAAGGGEFRSPRPWSSPSPRGLLSSCALDTISGVMTAKTSAGQQPAGSPPIPAEWLEGIEELLLMLTPRQSEGAELRPEQRLRPGVMASGDAKGRRSPRPRPHSSPAQSPRMVAMAQELWTAQRFHNQQRTLIQQTQHCGDQLCQEHQYQYHPRNAPEAHALRYIHDQPGGARRSPTPTAARRRPESQAPQSGEELHGQGLAKERVCSPGCQHPFRAVSPGRMHPQKLQQQRSQGSQRTEGSSHAAQVYPSTSTGGSTGRLLRRATHTAADSILHGSGDGTSILPWTPPGVAPLGKRRMHPQEEPHAKAQKSPGQLQTLPGQERGRARTNQQRCSRTRNNGGYNAVKQRQQQAAQERPAGAGDVQYSSFDASASAVAGRLLREAEQVGLAVATPRGGFNRDNGVDGALGGNGGGRAVGLQQGRGQGTALRPPHLGGNYSGDGAAGGSGAGGIPADFRPFSVPEWSPAGGANGASVDCGTIPDASPRLEAVQEFLGRCVGKPGPCNQARGGLNSPHVRKVDASAHRDVVGIFSSTARRGSQWTCHDSNPTGLKAVSQPAWNPWAANGQQNIQLPQQLEQKQHLPRCTVALLQPLLRQMAQRAFAGWRRQVVLRRLCRRIALRRGQQLQAHVLRVWEEVVRVQKARRRSAWATVTSLRLLRLLRKSWLAWRHAYADGLDVARLAAAQYVRSLVARAMRSWITRWAQGASVRVLRRHRAATMMRSCLAEWREVIVRLQLEAAEEEAVEPQQLEYGRGVHRALRLRNCFRAWLLLADAAVQVMSQQQTLRHAMHDELLNDAALLAAADAIARHRYLAPTFHAWRVLAAAETAGPATTAPLPPPSTDAGIGSGEPAPWVIPSRGPPQAKPLMPVVYTANTRRDPAGAPSLPPTQPLLQQPLQPSVIPWVMAGSTKSDPGSAPHHFGARVPAAGAEPLADRLCSSRSDGGSSNNNSSHPGSRSSSGGSGRSFEFKCPLPHPQQVYGPDMTPQGERLSGPGLLSRSWPAPVPAAGGGNGADVATTSTAAGHDGTALTRQQDVANLHSRVGVAFSDPGCVPLSDSGSKAQCREHSTAGAVGFPVVGSGAAFLATGDNTPGSDAGSCPGQSQRRSTGGVGISASMNTPPSVHATRLAQRRSSGGGGLDHAGGSRNTGGDATAATSSDDELAGGRAVLEELAPDVLFELLESDLAWYTEQYLTPTPENRSRSAGRSSSGGGGVALATGPRRETSEANAAPRTMTTTTTTTTATVSTAPLPPRHAASAGSGDARAETGMDVKPMPATEGPPALLPAAAAAAASLSVPFQVVPISGTSDPGPGQWGHAGRDSASNGGGVGGGDADDGGQNRRVAHGDPNWRPNRCFQRGEELQESRMLTSSTSTAPGSIMGIDLPPQQKQQHNKQFHPFHVSANSGAKTKGTPDSKGDSKLGRRVAPTGRRNCASTISCSSSTAASQAFSKGTAGGGVLPFNASQQWPLMGAYVASPIASDDEEYKRYVAIPGETGVLRMRGDSWLPAERS</sequence>
<organism evidence="2 3">
    <name type="scientific">Volvox africanus</name>
    <dbReference type="NCBI Taxonomy" id="51714"/>
    <lineage>
        <taxon>Eukaryota</taxon>
        <taxon>Viridiplantae</taxon>
        <taxon>Chlorophyta</taxon>
        <taxon>core chlorophytes</taxon>
        <taxon>Chlorophyceae</taxon>
        <taxon>CS clade</taxon>
        <taxon>Chlamydomonadales</taxon>
        <taxon>Volvocaceae</taxon>
        <taxon>Volvox</taxon>
    </lineage>
</organism>
<feature type="compositionally biased region" description="Polar residues" evidence="1">
    <location>
        <begin position="1034"/>
        <end position="1048"/>
    </location>
</feature>
<feature type="region of interest" description="Disordered" evidence="1">
    <location>
        <begin position="1641"/>
        <end position="1726"/>
    </location>
</feature>
<feature type="region of interest" description="Disordered" evidence="1">
    <location>
        <begin position="2008"/>
        <end position="2058"/>
    </location>
</feature>
<feature type="compositionally biased region" description="Polar residues" evidence="1">
    <location>
        <begin position="456"/>
        <end position="469"/>
    </location>
</feature>
<feature type="compositionally biased region" description="Low complexity" evidence="1">
    <location>
        <begin position="1934"/>
        <end position="1953"/>
    </location>
</feature>
<protein>
    <recommendedName>
        <fullName evidence="4">Sfi1 spindle body domain-containing protein</fullName>
    </recommendedName>
</protein>
<evidence type="ECO:0000313" key="3">
    <source>
        <dbReference type="Proteomes" id="UP001165090"/>
    </source>
</evidence>
<feature type="compositionally biased region" description="Low complexity" evidence="1">
    <location>
        <begin position="1051"/>
        <end position="1067"/>
    </location>
</feature>
<feature type="region of interest" description="Disordered" evidence="1">
    <location>
        <begin position="978"/>
        <end position="1068"/>
    </location>
</feature>
<feature type="compositionally biased region" description="Basic and acidic residues" evidence="1">
    <location>
        <begin position="778"/>
        <end position="788"/>
    </location>
</feature>
<feature type="compositionally biased region" description="Low complexity" evidence="1">
    <location>
        <begin position="935"/>
        <end position="949"/>
    </location>
</feature>
<feature type="compositionally biased region" description="Polar residues" evidence="1">
    <location>
        <begin position="529"/>
        <end position="541"/>
    </location>
</feature>
<feature type="compositionally biased region" description="Gly residues" evidence="1">
    <location>
        <begin position="1143"/>
        <end position="1157"/>
    </location>
</feature>
<feature type="region of interest" description="Disordered" evidence="1">
    <location>
        <begin position="265"/>
        <end position="331"/>
    </location>
</feature>
<feature type="compositionally biased region" description="Basic and acidic residues" evidence="1">
    <location>
        <begin position="514"/>
        <end position="528"/>
    </location>
</feature>
<reference evidence="2 3" key="1">
    <citation type="journal article" date="2023" name="IScience">
        <title>Expanded male sex-determining region conserved during the evolution of homothallism in the green alga Volvox.</title>
        <authorList>
            <person name="Yamamoto K."/>
            <person name="Matsuzaki R."/>
            <person name="Mahakham W."/>
            <person name="Heman W."/>
            <person name="Sekimoto H."/>
            <person name="Kawachi M."/>
            <person name="Minakuchi Y."/>
            <person name="Toyoda A."/>
            <person name="Nozaki H."/>
        </authorList>
    </citation>
    <scope>NUCLEOTIDE SEQUENCE [LARGE SCALE GENOMIC DNA]</scope>
    <source>
        <strain evidence="2 3">NIES-4468</strain>
    </source>
</reference>
<feature type="region of interest" description="Disordered" evidence="1">
    <location>
        <begin position="630"/>
        <end position="677"/>
    </location>
</feature>
<feature type="region of interest" description="Disordered" evidence="1">
    <location>
        <begin position="1125"/>
        <end position="1161"/>
    </location>
</feature>
<feature type="compositionally biased region" description="Basic and acidic residues" evidence="1">
    <location>
        <begin position="2115"/>
        <end position="2125"/>
    </location>
</feature>
<feature type="region of interest" description="Disordered" evidence="1">
    <location>
        <begin position="1791"/>
        <end position="1864"/>
    </location>
</feature>
<feature type="compositionally biased region" description="Low complexity" evidence="1">
    <location>
        <begin position="1644"/>
        <end position="1665"/>
    </location>
</feature>
<evidence type="ECO:0000256" key="1">
    <source>
        <dbReference type="SAM" id="MobiDB-lite"/>
    </source>
</evidence>
<proteinExistence type="predicted"/>
<feature type="region of interest" description="Disordered" evidence="1">
    <location>
        <begin position="778"/>
        <end position="817"/>
    </location>
</feature>
<name>A0ABQ5SML3_9CHLO</name>